<gene>
    <name evidence="5" type="ordered locus">Amet_4571</name>
</gene>
<dbReference type="Gene3D" id="3.30.43.10">
    <property type="entry name" value="Uridine Diphospho-n-acetylenolpyruvylglucosamine Reductase, domain 2"/>
    <property type="match status" value="1"/>
</dbReference>
<dbReference type="InterPro" id="IPR036318">
    <property type="entry name" value="FAD-bd_PCMH-like_sf"/>
</dbReference>
<keyword evidence="2" id="KW-0274">FAD</keyword>
<dbReference type="PANTHER" id="PTHR42659:SF2">
    <property type="entry name" value="XANTHINE DEHYDROGENASE SUBUNIT C-RELATED"/>
    <property type="match status" value="1"/>
</dbReference>
<dbReference type="PROSITE" id="PS51387">
    <property type="entry name" value="FAD_PCMH"/>
    <property type="match status" value="1"/>
</dbReference>
<dbReference type="GO" id="GO:0071949">
    <property type="term" value="F:FAD binding"/>
    <property type="evidence" value="ECO:0007669"/>
    <property type="project" value="InterPro"/>
</dbReference>
<dbReference type="InterPro" id="IPR016167">
    <property type="entry name" value="FAD-bd_PCMH_sub1"/>
</dbReference>
<dbReference type="PANTHER" id="PTHR42659">
    <property type="entry name" value="XANTHINE DEHYDROGENASE SUBUNIT C-RELATED"/>
    <property type="match status" value="1"/>
</dbReference>
<dbReference type="EMBL" id="CP000724">
    <property type="protein sequence ID" value="ABR50642.1"/>
    <property type="molecule type" value="Genomic_DNA"/>
</dbReference>
<proteinExistence type="predicted"/>
<dbReference type="KEGG" id="amt:Amet_4571"/>
<evidence type="ECO:0000313" key="6">
    <source>
        <dbReference type="Proteomes" id="UP000001572"/>
    </source>
</evidence>
<dbReference type="Pfam" id="PF03450">
    <property type="entry name" value="CO_deh_flav_C"/>
    <property type="match status" value="1"/>
</dbReference>
<dbReference type="eggNOG" id="COG1319">
    <property type="taxonomic scope" value="Bacteria"/>
</dbReference>
<dbReference type="InterPro" id="IPR051312">
    <property type="entry name" value="Diverse_Substr_Oxidored"/>
</dbReference>
<evidence type="ECO:0000256" key="2">
    <source>
        <dbReference type="ARBA" id="ARBA00022827"/>
    </source>
</evidence>
<dbReference type="InterPro" id="IPR036683">
    <property type="entry name" value="CO_DH_flav_C_dom_sf"/>
</dbReference>
<evidence type="ECO:0000313" key="5">
    <source>
        <dbReference type="EMBL" id="ABR50642.1"/>
    </source>
</evidence>
<dbReference type="AlphaFoldDB" id="A6TWS4"/>
<dbReference type="InterPro" id="IPR016169">
    <property type="entry name" value="FAD-bd_PCMH_sub2"/>
</dbReference>
<dbReference type="Gene3D" id="3.30.390.50">
    <property type="entry name" value="CO dehydrogenase flavoprotein, C-terminal domain"/>
    <property type="match status" value="1"/>
</dbReference>
<dbReference type="STRING" id="293826.Amet_4571"/>
<dbReference type="Gene3D" id="3.30.465.10">
    <property type="match status" value="1"/>
</dbReference>
<dbReference type="SMART" id="SM01092">
    <property type="entry name" value="CO_deh_flav_C"/>
    <property type="match status" value="1"/>
</dbReference>
<dbReference type="Proteomes" id="UP000001572">
    <property type="component" value="Chromosome"/>
</dbReference>
<organism evidence="5 6">
    <name type="scientific">Alkaliphilus metalliredigens (strain QYMF)</name>
    <dbReference type="NCBI Taxonomy" id="293826"/>
    <lineage>
        <taxon>Bacteria</taxon>
        <taxon>Bacillati</taxon>
        <taxon>Bacillota</taxon>
        <taxon>Clostridia</taxon>
        <taxon>Peptostreptococcales</taxon>
        <taxon>Natronincolaceae</taxon>
        <taxon>Alkaliphilus</taxon>
    </lineage>
</organism>
<feature type="domain" description="FAD-binding PCMH-type" evidence="4">
    <location>
        <begin position="1"/>
        <end position="175"/>
    </location>
</feature>
<dbReference type="InterPro" id="IPR016166">
    <property type="entry name" value="FAD-bd_PCMH"/>
</dbReference>
<dbReference type="InterPro" id="IPR002346">
    <property type="entry name" value="Mopterin_DH_FAD-bd"/>
</dbReference>
<keyword evidence="6" id="KW-1185">Reference proteome</keyword>
<dbReference type="HOGENOM" id="CLU_058050_0_1_9"/>
<dbReference type="SUPFAM" id="SSF55447">
    <property type="entry name" value="CO dehydrogenase flavoprotein C-terminal domain-like"/>
    <property type="match status" value="1"/>
</dbReference>
<dbReference type="GO" id="GO:0016491">
    <property type="term" value="F:oxidoreductase activity"/>
    <property type="evidence" value="ECO:0007669"/>
    <property type="project" value="UniProtKB-KW"/>
</dbReference>
<dbReference type="Pfam" id="PF00941">
    <property type="entry name" value="FAD_binding_5"/>
    <property type="match status" value="1"/>
</dbReference>
<evidence type="ECO:0000259" key="4">
    <source>
        <dbReference type="PROSITE" id="PS51387"/>
    </source>
</evidence>
<dbReference type="SUPFAM" id="SSF56176">
    <property type="entry name" value="FAD-binding/transporter-associated domain-like"/>
    <property type="match status" value="1"/>
</dbReference>
<dbReference type="RefSeq" id="WP_012065530.1">
    <property type="nucleotide sequence ID" value="NC_009633.1"/>
</dbReference>
<keyword evidence="1" id="KW-0285">Flavoprotein</keyword>
<keyword evidence="3" id="KW-0560">Oxidoreductase</keyword>
<evidence type="ECO:0000256" key="3">
    <source>
        <dbReference type="ARBA" id="ARBA00023002"/>
    </source>
</evidence>
<dbReference type="OrthoDB" id="9789842at2"/>
<evidence type="ECO:0000256" key="1">
    <source>
        <dbReference type="ARBA" id="ARBA00022630"/>
    </source>
</evidence>
<sequence length="288" mass="30942">MNVKKVYRGKTVAEVLELLEQYGSRSYVIAGGTDAIIQLREKHIDPEVMVDISSVKEIQFIRESQDEIVIGGGTNFTSISESPMLQGRVKGLAQAARMVGSPQIRNTATIGGNICNASPAADIVPPLLALEAEVVIEKKGEKRRIPLDTFLMGKGKLDLKPEELVTAICFKRPKDGQGLGFGKLGLRKALAISRIATAIFISIDEKGTCKEIKIASGAVGTRGLREREVETIFTGKVLTEEVIDEGLQQLSHVVGQRLAGRSTADFKATAVKGICRQALLAALASCQA</sequence>
<accession>A6TWS4</accession>
<reference evidence="6" key="1">
    <citation type="journal article" date="2016" name="Genome Announc.">
        <title>Complete genome sequence of Alkaliphilus metalliredigens strain QYMF, an alkaliphilic and metal-reducing bacterium isolated from borax-contaminated leachate ponds.</title>
        <authorList>
            <person name="Hwang C."/>
            <person name="Copeland A."/>
            <person name="Lucas S."/>
            <person name="Lapidus A."/>
            <person name="Barry K."/>
            <person name="Detter J.C."/>
            <person name="Glavina Del Rio T."/>
            <person name="Hammon N."/>
            <person name="Israni S."/>
            <person name="Dalin E."/>
            <person name="Tice H."/>
            <person name="Pitluck S."/>
            <person name="Chertkov O."/>
            <person name="Brettin T."/>
            <person name="Bruce D."/>
            <person name="Han C."/>
            <person name="Schmutz J."/>
            <person name="Larimer F."/>
            <person name="Land M.L."/>
            <person name="Hauser L."/>
            <person name="Kyrpides N."/>
            <person name="Mikhailova N."/>
            <person name="Ye Q."/>
            <person name="Zhou J."/>
            <person name="Richardson P."/>
            <person name="Fields M.W."/>
        </authorList>
    </citation>
    <scope>NUCLEOTIDE SEQUENCE [LARGE SCALE GENOMIC DNA]</scope>
    <source>
        <strain evidence="6">QYMF</strain>
    </source>
</reference>
<protein>
    <submittedName>
        <fullName evidence="5">Molybdopterin dehydrogenase, FAD-binding</fullName>
    </submittedName>
</protein>
<dbReference type="InterPro" id="IPR005107">
    <property type="entry name" value="CO_DH_flav_C"/>
</dbReference>
<name>A6TWS4_ALKMQ</name>